<sequence>MNRQGVVGAPAWAAAVCLLLAACAPTASPPGPSSGSRFSELPADHPVLSTTPAYAAQIVATALAAAAPTTLRYADQTRRLDHTGLTADEIVADFTTGDHSEVLTAEAKRQLADLVAAEAETADLASTDVAPCEDDGVGGDTPTEGWHDDEGDEILVRACVHVSGTRDGHGSEDDVTTEEVWQMVVATKVPAEPDAVGTGATSRIVPLDDETLRAIDDSGLAWYEYVTGA</sequence>
<evidence type="ECO:0008006" key="4">
    <source>
        <dbReference type="Google" id="ProtNLM"/>
    </source>
</evidence>
<feature type="chain" id="PRO_5047240078" description="Lipoprotein" evidence="1">
    <location>
        <begin position="28"/>
        <end position="229"/>
    </location>
</feature>
<organism evidence="2 3">
    <name type="scientific">Isoptericola hypogeus</name>
    <dbReference type="NCBI Taxonomy" id="300179"/>
    <lineage>
        <taxon>Bacteria</taxon>
        <taxon>Bacillati</taxon>
        <taxon>Actinomycetota</taxon>
        <taxon>Actinomycetes</taxon>
        <taxon>Micrococcales</taxon>
        <taxon>Promicromonosporaceae</taxon>
        <taxon>Isoptericola</taxon>
    </lineage>
</organism>
<keyword evidence="1" id="KW-0732">Signal</keyword>
<reference evidence="3" key="1">
    <citation type="journal article" date="2019" name="Int. J. Syst. Evol. Microbiol.">
        <title>The Global Catalogue of Microorganisms (GCM) 10K type strain sequencing project: providing services to taxonomists for standard genome sequencing and annotation.</title>
        <authorList>
            <consortium name="The Broad Institute Genomics Platform"/>
            <consortium name="The Broad Institute Genome Sequencing Center for Infectious Disease"/>
            <person name="Wu L."/>
            <person name="Ma J."/>
        </authorList>
    </citation>
    <scope>NUCLEOTIDE SEQUENCE [LARGE SCALE GENOMIC DNA]</scope>
    <source>
        <strain evidence="3">JCM 15589</strain>
    </source>
</reference>
<feature type="signal peptide" evidence="1">
    <location>
        <begin position="1"/>
        <end position="27"/>
    </location>
</feature>
<keyword evidence="3" id="KW-1185">Reference proteome</keyword>
<gene>
    <name evidence="2" type="ORF">GCM10009809_19250</name>
</gene>
<accession>A0ABP4VEB2</accession>
<name>A0ABP4VEB2_9MICO</name>
<dbReference type="EMBL" id="BAAAPM010000003">
    <property type="protein sequence ID" value="GAA1723531.1"/>
    <property type="molecule type" value="Genomic_DNA"/>
</dbReference>
<dbReference type="PROSITE" id="PS51257">
    <property type="entry name" value="PROKAR_LIPOPROTEIN"/>
    <property type="match status" value="1"/>
</dbReference>
<comment type="caution">
    <text evidence="2">The sequence shown here is derived from an EMBL/GenBank/DDBJ whole genome shotgun (WGS) entry which is preliminary data.</text>
</comment>
<evidence type="ECO:0000313" key="2">
    <source>
        <dbReference type="EMBL" id="GAA1723531.1"/>
    </source>
</evidence>
<evidence type="ECO:0000313" key="3">
    <source>
        <dbReference type="Proteomes" id="UP001501138"/>
    </source>
</evidence>
<proteinExistence type="predicted"/>
<dbReference type="RefSeq" id="WP_344247987.1">
    <property type="nucleotide sequence ID" value="NZ_BAAAPM010000003.1"/>
</dbReference>
<evidence type="ECO:0000256" key="1">
    <source>
        <dbReference type="SAM" id="SignalP"/>
    </source>
</evidence>
<protein>
    <recommendedName>
        <fullName evidence="4">Lipoprotein</fullName>
    </recommendedName>
</protein>
<dbReference type="Proteomes" id="UP001501138">
    <property type="component" value="Unassembled WGS sequence"/>
</dbReference>